<proteinExistence type="predicted"/>
<evidence type="ECO:0000313" key="2">
    <source>
        <dbReference type="EMBL" id="MCO1621629.1"/>
    </source>
</evidence>
<dbReference type="RefSeq" id="WP_177432068.1">
    <property type="nucleotide sequence ID" value="NZ_CP060529.1"/>
</dbReference>
<accession>A0A7W2L5J9</accession>
<organism evidence="1 3">
    <name type="scientific">Pseudomonas putida</name>
    <name type="common">Arthrobacter siderocapsulatus</name>
    <dbReference type="NCBI Taxonomy" id="303"/>
    <lineage>
        <taxon>Bacteria</taxon>
        <taxon>Pseudomonadati</taxon>
        <taxon>Pseudomonadota</taxon>
        <taxon>Gammaproteobacteria</taxon>
        <taxon>Pseudomonadales</taxon>
        <taxon>Pseudomonadaceae</taxon>
        <taxon>Pseudomonas</taxon>
    </lineage>
</organism>
<sequence>MNDTPDSSIPLTSLANLGQQLTLQVDWLRLPRKSDSRSGQYQAEVAP</sequence>
<reference evidence="2" key="2">
    <citation type="submission" date="2022-05" db="EMBL/GenBank/DDBJ databases">
        <authorList>
            <person name="Yi M."/>
        </authorList>
    </citation>
    <scope>NUCLEOTIDE SEQUENCE</scope>
    <source>
        <strain evidence="2">DS2</strain>
    </source>
</reference>
<reference evidence="1 3" key="1">
    <citation type="submission" date="2020-07" db="EMBL/GenBank/DDBJ databases">
        <title>Diversity of carbapenemase encoding genes among Pseudomonas putida group clinical isolates in a tertiary Brazilian hospital.</title>
        <authorList>
            <person name="Alberto-Lei F."/>
            <person name="Nodari C.S."/>
            <person name="Streling A.P."/>
            <person name="Paulino J.T."/>
            <person name="Bessa-Neto F.O."/>
            <person name="Cayo R."/>
            <person name="Gales A.C."/>
        </authorList>
    </citation>
    <scope>NUCLEOTIDE SEQUENCE [LARGE SCALE GENOMIC DNA]</scope>
    <source>
        <strain evidence="1 3">12464</strain>
    </source>
</reference>
<dbReference type="AlphaFoldDB" id="A0A7W2L5J9"/>
<dbReference type="EMBL" id="JACGDG010000028">
    <property type="protein sequence ID" value="MBA6118880.1"/>
    <property type="molecule type" value="Genomic_DNA"/>
</dbReference>
<gene>
    <name evidence="1" type="ORF">H4C47_24510</name>
    <name evidence="2" type="ORF">M8C81_13580</name>
</gene>
<evidence type="ECO:0000313" key="1">
    <source>
        <dbReference type="EMBL" id="MBA6118880.1"/>
    </source>
</evidence>
<dbReference type="Proteomes" id="UP000553948">
    <property type="component" value="Unassembled WGS sequence"/>
</dbReference>
<comment type="caution">
    <text evidence="1">The sequence shown here is derived from an EMBL/GenBank/DDBJ whole genome shotgun (WGS) entry which is preliminary data.</text>
</comment>
<dbReference type="EMBL" id="JAMHFX010000171">
    <property type="protein sequence ID" value="MCO1621629.1"/>
    <property type="molecule type" value="Genomic_DNA"/>
</dbReference>
<protein>
    <submittedName>
        <fullName evidence="1">Uncharacterized protein</fullName>
    </submittedName>
</protein>
<dbReference type="Proteomes" id="UP001202943">
    <property type="component" value="Unassembled WGS sequence"/>
</dbReference>
<reference evidence="2" key="3">
    <citation type="submission" date="2023-08" db="EMBL/GenBank/DDBJ databases">
        <title>Isolation, Identification, Denitrification Characteristics of A Highly Efficient Aerobic Denitrifying Bacterial Strain DS2.</title>
        <authorList>
            <person name="Wang H."/>
        </authorList>
    </citation>
    <scope>NUCLEOTIDE SEQUENCE</scope>
    <source>
        <strain evidence="2">DS2</strain>
    </source>
</reference>
<evidence type="ECO:0000313" key="3">
    <source>
        <dbReference type="Proteomes" id="UP000553948"/>
    </source>
</evidence>
<name>A0A7W2L5J9_PSEPU</name>